<protein>
    <submittedName>
        <fullName evidence="1">Uncharacterized protein</fullName>
    </submittedName>
</protein>
<comment type="caution">
    <text evidence="1">The sequence shown here is derived from an EMBL/GenBank/DDBJ whole genome shotgun (WGS) entry which is preliminary data.</text>
</comment>
<organism evidence="1 2">
    <name type="scientific">Caerostris extrusa</name>
    <name type="common">Bark spider</name>
    <name type="synonym">Caerostris bankana</name>
    <dbReference type="NCBI Taxonomy" id="172846"/>
    <lineage>
        <taxon>Eukaryota</taxon>
        <taxon>Metazoa</taxon>
        <taxon>Ecdysozoa</taxon>
        <taxon>Arthropoda</taxon>
        <taxon>Chelicerata</taxon>
        <taxon>Arachnida</taxon>
        <taxon>Araneae</taxon>
        <taxon>Araneomorphae</taxon>
        <taxon>Entelegynae</taxon>
        <taxon>Araneoidea</taxon>
        <taxon>Araneidae</taxon>
        <taxon>Caerostris</taxon>
    </lineage>
</organism>
<accession>A0AAV4NT81</accession>
<reference evidence="1 2" key="1">
    <citation type="submission" date="2021-06" db="EMBL/GenBank/DDBJ databases">
        <title>Caerostris extrusa draft genome.</title>
        <authorList>
            <person name="Kono N."/>
            <person name="Arakawa K."/>
        </authorList>
    </citation>
    <scope>NUCLEOTIDE SEQUENCE [LARGE SCALE GENOMIC DNA]</scope>
</reference>
<dbReference type="EMBL" id="BPLR01021174">
    <property type="protein sequence ID" value="GIX86846.1"/>
    <property type="molecule type" value="Genomic_DNA"/>
</dbReference>
<evidence type="ECO:0000313" key="2">
    <source>
        <dbReference type="Proteomes" id="UP001054945"/>
    </source>
</evidence>
<gene>
    <name evidence="1" type="ORF">CEXT_772621</name>
</gene>
<proteinExistence type="predicted"/>
<evidence type="ECO:0000313" key="1">
    <source>
        <dbReference type="EMBL" id="GIX86846.1"/>
    </source>
</evidence>
<sequence>MHLREPLRCKSPTHVDETDARFDTPTNITSVGTAVRWEKVRQGEEGLRASGSRFDDEFGECIMNHPNAPWACVSKKHTVTREGYNNINPARALESKRRALRSPTGCNENRGIHYSI</sequence>
<dbReference type="Proteomes" id="UP001054945">
    <property type="component" value="Unassembled WGS sequence"/>
</dbReference>
<keyword evidence="2" id="KW-1185">Reference proteome</keyword>
<dbReference type="AlphaFoldDB" id="A0AAV4NT81"/>
<name>A0AAV4NT81_CAEEX</name>